<feature type="non-terminal residue" evidence="1">
    <location>
        <position position="1"/>
    </location>
</feature>
<proteinExistence type="predicted"/>
<organism evidence="1 2">
    <name type="scientific">Xenoophorus captivus</name>
    <dbReference type="NCBI Taxonomy" id="1517983"/>
    <lineage>
        <taxon>Eukaryota</taxon>
        <taxon>Metazoa</taxon>
        <taxon>Chordata</taxon>
        <taxon>Craniata</taxon>
        <taxon>Vertebrata</taxon>
        <taxon>Euteleostomi</taxon>
        <taxon>Actinopterygii</taxon>
        <taxon>Neopterygii</taxon>
        <taxon>Teleostei</taxon>
        <taxon>Neoteleostei</taxon>
        <taxon>Acanthomorphata</taxon>
        <taxon>Ovalentaria</taxon>
        <taxon>Atherinomorphae</taxon>
        <taxon>Cyprinodontiformes</taxon>
        <taxon>Goodeidae</taxon>
        <taxon>Xenoophorus</taxon>
    </lineage>
</organism>
<dbReference type="Proteomes" id="UP001434883">
    <property type="component" value="Unassembled WGS sequence"/>
</dbReference>
<dbReference type="EMBL" id="JAHRIN010003512">
    <property type="protein sequence ID" value="MEQ2192764.1"/>
    <property type="molecule type" value="Genomic_DNA"/>
</dbReference>
<accession>A0ABV0QAE8</accession>
<gene>
    <name evidence="1" type="ORF">XENOCAPTIV_016907</name>
</gene>
<keyword evidence="2" id="KW-1185">Reference proteome</keyword>
<sequence length="113" mass="12016">LEQGAQDPTGHGVFPDLTLLDGRRPGAVCVVVLFLRRVVAILWHGVRRRAPLLVAVVTLGKLGGGALRLAELQLDLPVLLLNLSDPRLQDGPLQDLCGRGVGQTGRQEEGATV</sequence>
<evidence type="ECO:0000313" key="1">
    <source>
        <dbReference type="EMBL" id="MEQ2192764.1"/>
    </source>
</evidence>
<protein>
    <submittedName>
        <fullName evidence="1">Uncharacterized protein</fullName>
    </submittedName>
</protein>
<name>A0ABV0QAE8_9TELE</name>
<evidence type="ECO:0000313" key="2">
    <source>
        <dbReference type="Proteomes" id="UP001434883"/>
    </source>
</evidence>
<reference evidence="1 2" key="1">
    <citation type="submission" date="2021-06" db="EMBL/GenBank/DDBJ databases">
        <authorList>
            <person name="Palmer J.M."/>
        </authorList>
    </citation>
    <scope>NUCLEOTIDE SEQUENCE [LARGE SCALE GENOMIC DNA]</scope>
    <source>
        <strain evidence="1 2">XC_2019</strain>
        <tissue evidence="1">Muscle</tissue>
    </source>
</reference>
<comment type="caution">
    <text evidence="1">The sequence shown here is derived from an EMBL/GenBank/DDBJ whole genome shotgun (WGS) entry which is preliminary data.</text>
</comment>